<accession>A0A1G6QL75</accession>
<dbReference type="Gene3D" id="1.10.10.10">
    <property type="entry name" value="Winged helix-like DNA-binding domain superfamily/Winged helix DNA-binding domain"/>
    <property type="match status" value="1"/>
</dbReference>
<dbReference type="OrthoDB" id="4084810at2"/>
<dbReference type="Pfam" id="PF07729">
    <property type="entry name" value="FCD"/>
    <property type="match status" value="1"/>
</dbReference>
<keyword evidence="3" id="KW-0804">Transcription</keyword>
<keyword evidence="2" id="KW-0238">DNA-binding</keyword>
<dbReference type="RefSeq" id="WP_091366752.1">
    <property type="nucleotide sequence ID" value="NZ_FMZF01000004.1"/>
</dbReference>
<dbReference type="PROSITE" id="PS50949">
    <property type="entry name" value="HTH_GNTR"/>
    <property type="match status" value="1"/>
</dbReference>
<dbReference type="SUPFAM" id="SSF46785">
    <property type="entry name" value="Winged helix' DNA-binding domain"/>
    <property type="match status" value="1"/>
</dbReference>
<dbReference type="GO" id="GO:0003677">
    <property type="term" value="F:DNA binding"/>
    <property type="evidence" value="ECO:0007669"/>
    <property type="project" value="UniProtKB-KW"/>
</dbReference>
<dbReference type="GO" id="GO:0003700">
    <property type="term" value="F:DNA-binding transcription factor activity"/>
    <property type="evidence" value="ECO:0007669"/>
    <property type="project" value="InterPro"/>
</dbReference>
<dbReference type="CDD" id="cd07377">
    <property type="entry name" value="WHTH_GntR"/>
    <property type="match status" value="1"/>
</dbReference>
<evidence type="ECO:0000313" key="6">
    <source>
        <dbReference type="Proteomes" id="UP000199416"/>
    </source>
</evidence>
<dbReference type="InterPro" id="IPR036388">
    <property type="entry name" value="WH-like_DNA-bd_sf"/>
</dbReference>
<dbReference type="SMART" id="SM00345">
    <property type="entry name" value="HTH_GNTR"/>
    <property type="match status" value="1"/>
</dbReference>
<proteinExistence type="predicted"/>
<keyword evidence="1" id="KW-0805">Transcription regulation</keyword>
<dbReference type="SUPFAM" id="SSF48008">
    <property type="entry name" value="GntR ligand-binding domain-like"/>
    <property type="match status" value="1"/>
</dbReference>
<protein>
    <submittedName>
        <fullName evidence="5">Transcriptional regulator, GntR family</fullName>
    </submittedName>
</protein>
<dbReference type="Pfam" id="PF00392">
    <property type="entry name" value="GntR"/>
    <property type="match status" value="1"/>
</dbReference>
<dbReference type="InterPro" id="IPR036390">
    <property type="entry name" value="WH_DNA-bd_sf"/>
</dbReference>
<dbReference type="Proteomes" id="UP000199416">
    <property type="component" value="Unassembled WGS sequence"/>
</dbReference>
<gene>
    <name evidence="5" type="ORF">SAMN05660690_2982</name>
</gene>
<organism evidence="5 6">
    <name type="scientific">Geodermatophilus telluris</name>
    <dbReference type="NCBI Taxonomy" id="1190417"/>
    <lineage>
        <taxon>Bacteria</taxon>
        <taxon>Bacillati</taxon>
        <taxon>Actinomycetota</taxon>
        <taxon>Actinomycetes</taxon>
        <taxon>Geodermatophilales</taxon>
        <taxon>Geodermatophilaceae</taxon>
        <taxon>Geodermatophilus</taxon>
    </lineage>
</organism>
<feature type="domain" description="HTH gntR-type" evidence="4">
    <location>
        <begin position="10"/>
        <end position="77"/>
    </location>
</feature>
<dbReference type="InterPro" id="IPR000524">
    <property type="entry name" value="Tscrpt_reg_HTH_GntR"/>
</dbReference>
<dbReference type="EMBL" id="FMZF01000004">
    <property type="protein sequence ID" value="SDC93038.1"/>
    <property type="molecule type" value="Genomic_DNA"/>
</dbReference>
<evidence type="ECO:0000259" key="4">
    <source>
        <dbReference type="PROSITE" id="PS50949"/>
    </source>
</evidence>
<dbReference type="PANTHER" id="PTHR43537">
    <property type="entry name" value="TRANSCRIPTIONAL REGULATOR, GNTR FAMILY"/>
    <property type="match status" value="1"/>
</dbReference>
<dbReference type="SMART" id="SM00895">
    <property type="entry name" value="FCD"/>
    <property type="match status" value="1"/>
</dbReference>
<evidence type="ECO:0000256" key="2">
    <source>
        <dbReference type="ARBA" id="ARBA00023125"/>
    </source>
</evidence>
<dbReference type="Gene3D" id="1.20.120.530">
    <property type="entry name" value="GntR ligand-binding domain-like"/>
    <property type="match status" value="1"/>
</dbReference>
<dbReference type="STRING" id="1190417.SAMN05660690_2982"/>
<name>A0A1G6QL75_9ACTN</name>
<dbReference type="PANTHER" id="PTHR43537:SF24">
    <property type="entry name" value="GLUCONATE OPERON TRANSCRIPTIONAL REPRESSOR"/>
    <property type="match status" value="1"/>
</dbReference>
<dbReference type="AlphaFoldDB" id="A0A1G6QL75"/>
<sequence>MNLTEPLQPTLLADQVYDVLREAIINGDLPAGSRLRIRDVAAQVGTSVMPVREAIRRLEEGGFAHREPHKGAVVKGLTLEELVHVYAVRKILEREAARLGSERITPQDVARMEAEYGHIQAAIAAEQVEDHLRHDEALLTILYEASGNPVLVSSIRNLWLQCHAYKTVGIKATIESPKSNEWLWRYQRDLVAAARSHDPDAAAAASDASLDVAAEDIRRRLAAKTHGADAAASS</sequence>
<dbReference type="InterPro" id="IPR011711">
    <property type="entry name" value="GntR_C"/>
</dbReference>
<evidence type="ECO:0000256" key="3">
    <source>
        <dbReference type="ARBA" id="ARBA00023163"/>
    </source>
</evidence>
<evidence type="ECO:0000256" key="1">
    <source>
        <dbReference type="ARBA" id="ARBA00023015"/>
    </source>
</evidence>
<keyword evidence="6" id="KW-1185">Reference proteome</keyword>
<dbReference type="InterPro" id="IPR008920">
    <property type="entry name" value="TF_FadR/GntR_C"/>
</dbReference>
<evidence type="ECO:0000313" key="5">
    <source>
        <dbReference type="EMBL" id="SDC93038.1"/>
    </source>
</evidence>
<reference evidence="6" key="1">
    <citation type="submission" date="2016-10" db="EMBL/GenBank/DDBJ databases">
        <authorList>
            <person name="Varghese N."/>
            <person name="Submissions S."/>
        </authorList>
    </citation>
    <scope>NUCLEOTIDE SEQUENCE [LARGE SCALE GENOMIC DNA]</scope>
    <source>
        <strain evidence="6">DSM 45421</strain>
    </source>
</reference>